<sequence>MNVYFVSAGEVTEYDHQVPAVDPPETYFLVGLVAAPRRSAAIYRFWCEHQRLLGDLTDQRWQTKCIEKGTEHTLGTILEDDDPLWRSAALPEPRSLGSCD</sequence>
<gene>
    <name evidence="1" type="ORF">LCGC14_1815400</name>
</gene>
<accession>A0A0F9GKM4</accession>
<dbReference type="AlphaFoldDB" id="A0A0F9GKM4"/>
<organism evidence="1">
    <name type="scientific">marine sediment metagenome</name>
    <dbReference type="NCBI Taxonomy" id="412755"/>
    <lineage>
        <taxon>unclassified sequences</taxon>
        <taxon>metagenomes</taxon>
        <taxon>ecological metagenomes</taxon>
    </lineage>
</organism>
<reference evidence="1" key="1">
    <citation type="journal article" date="2015" name="Nature">
        <title>Complex archaea that bridge the gap between prokaryotes and eukaryotes.</title>
        <authorList>
            <person name="Spang A."/>
            <person name="Saw J.H."/>
            <person name="Jorgensen S.L."/>
            <person name="Zaremba-Niedzwiedzka K."/>
            <person name="Martijn J."/>
            <person name="Lind A.E."/>
            <person name="van Eijk R."/>
            <person name="Schleper C."/>
            <person name="Guy L."/>
            <person name="Ettema T.J."/>
        </authorList>
    </citation>
    <scope>NUCLEOTIDE SEQUENCE</scope>
</reference>
<name>A0A0F9GKM4_9ZZZZ</name>
<proteinExistence type="predicted"/>
<protein>
    <submittedName>
        <fullName evidence="1">Uncharacterized protein</fullName>
    </submittedName>
</protein>
<dbReference type="EMBL" id="LAZR01017700">
    <property type="protein sequence ID" value="KKL99338.1"/>
    <property type="molecule type" value="Genomic_DNA"/>
</dbReference>
<evidence type="ECO:0000313" key="1">
    <source>
        <dbReference type="EMBL" id="KKL99338.1"/>
    </source>
</evidence>
<comment type="caution">
    <text evidence="1">The sequence shown here is derived from an EMBL/GenBank/DDBJ whole genome shotgun (WGS) entry which is preliminary data.</text>
</comment>